<evidence type="ECO:0000313" key="3">
    <source>
        <dbReference type="Proteomes" id="UP000827092"/>
    </source>
</evidence>
<organism evidence="2 3">
    <name type="scientific">Oedothorax gibbosus</name>
    <dbReference type="NCBI Taxonomy" id="931172"/>
    <lineage>
        <taxon>Eukaryota</taxon>
        <taxon>Metazoa</taxon>
        <taxon>Ecdysozoa</taxon>
        <taxon>Arthropoda</taxon>
        <taxon>Chelicerata</taxon>
        <taxon>Arachnida</taxon>
        <taxon>Araneae</taxon>
        <taxon>Araneomorphae</taxon>
        <taxon>Entelegynae</taxon>
        <taxon>Araneoidea</taxon>
        <taxon>Linyphiidae</taxon>
        <taxon>Erigoninae</taxon>
        <taxon>Oedothorax</taxon>
    </lineage>
</organism>
<accession>A0AAV6UXL8</accession>
<keyword evidence="3" id="KW-1185">Reference proteome</keyword>
<evidence type="ECO:0000256" key="1">
    <source>
        <dbReference type="SAM" id="SignalP"/>
    </source>
</evidence>
<dbReference type="Proteomes" id="UP000827092">
    <property type="component" value="Unassembled WGS sequence"/>
</dbReference>
<name>A0AAV6UXL8_9ARAC</name>
<keyword evidence="1" id="KW-0732">Signal</keyword>
<reference evidence="2 3" key="1">
    <citation type="journal article" date="2022" name="Nat. Ecol. Evol.">
        <title>A masculinizing supergene underlies an exaggerated male reproductive morph in a spider.</title>
        <authorList>
            <person name="Hendrickx F."/>
            <person name="De Corte Z."/>
            <person name="Sonet G."/>
            <person name="Van Belleghem S.M."/>
            <person name="Kostlbacher S."/>
            <person name="Vangestel C."/>
        </authorList>
    </citation>
    <scope>NUCLEOTIDE SEQUENCE [LARGE SCALE GENOMIC DNA]</scope>
    <source>
        <strain evidence="2">W744_W776</strain>
    </source>
</reference>
<gene>
    <name evidence="2" type="ORF">JTE90_028632</name>
</gene>
<sequence length="180" mass="20974">MHLFNSFLFGFLLSFYLFRNSFIKGNKFKESVTKETQRRVPHFAKIETEKVVETFHHIVKKILPPYPGDNEENDPVNFQSVVEDFKKVNTSRESKISYAFSRKKRNRRTPVTNETISDEKYTISTTTFTSKNTFEDKIKWTKSFGKIFGGNDSTGIASFLDTTTKFHDSNLTNMEAMHLE</sequence>
<dbReference type="EMBL" id="JAFNEN010000221">
    <property type="protein sequence ID" value="KAG8189085.1"/>
    <property type="molecule type" value="Genomic_DNA"/>
</dbReference>
<dbReference type="AlphaFoldDB" id="A0AAV6UXL8"/>
<feature type="chain" id="PRO_5043720037" evidence="1">
    <location>
        <begin position="24"/>
        <end position="180"/>
    </location>
</feature>
<comment type="caution">
    <text evidence="2">The sequence shown here is derived from an EMBL/GenBank/DDBJ whole genome shotgun (WGS) entry which is preliminary data.</text>
</comment>
<protein>
    <submittedName>
        <fullName evidence="2">Uncharacterized protein</fullName>
    </submittedName>
</protein>
<evidence type="ECO:0000313" key="2">
    <source>
        <dbReference type="EMBL" id="KAG8189085.1"/>
    </source>
</evidence>
<feature type="signal peptide" evidence="1">
    <location>
        <begin position="1"/>
        <end position="23"/>
    </location>
</feature>
<proteinExistence type="predicted"/>